<name>A0A0D8XVP3_DICVI</name>
<keyword evidence="2" id="KW-1185">Reference proteome</keyword>
<proteinExistence type="predicted"/>
<accession>A0A0D8XVP3</accession>
<dbReference type="Proteomes" id="UP000053766">
    <property type="component" value="Unassembled WGS sequence"/>
</dbReference>
<dbReference type="AlphaFoldDB" id="A0A0D8XVP3"/>
<evidence type="ECO:0000313" key="1">
    <source>
        <dbReference type="EMBL" id="KJH48678.1"/>
    </source>
</evidence>
<dbReference type="EMBL" id="KN716260">
    <property type="protein sequence ID" value="KJH48678.1"/>
    <property type="molecule type" value="Genomic_DNA"/>
</dbReference>
<protein>
    <submittedName>
        <fullName evidence="1">Uncharacterized protein</fullName>
    </submittedName>
</protein>
<evidence type="ECO:0000313" key="2">
    <source>
        <dbReference type="Proteomes" id="UP000053766"/>
    </source>
</evidence>
<dbReference type="STRING" id="29172.A0A0D8XVP3"/>
<organism evidence="1 2">
    <name type="scientific">Dictyocaulus viviparus</name>
    <name type="common">Bovine lungworm</name>
    <dbReference type="NCBI Taxonomy" id="29172"/>
    <lineage>
        <taxon>Eukaryota</taxon>
        <taxon>Metazoa</taxon>
        <taxon>Ecdysozoa</taxon>
        <taxon>Nematoda</taxon>
        <taxon>Chromadorea</taxon>
        <taxon>Rhabditida</taxon>
        <taxon>Rhabditina</taxon>
        <taxon>Rhabditomorpha</taxon>
        <taxon>Strongyloidea</taxon>
        <taxon>Metastrongylidae</taxon>
        <taxon>Dictyocaulus</taxon>
    </lineage>
</organism>
<sequence>MVPGTRNTRNLRRSFRTRPSNQLPVIHVRRIDVELFDDVSSSDDLFCKSPVLRRKAKKKKEHAKNFASSGFQAVECRMDDDASQIDEMIKEYKTAGDFSLYIENQDGVRMKAVGNKLVKYDEYYGKNSTDRVTPKNHPLEESIAISGEELQKLRRAAWSYANKISTKQKAVQPIEETTESESDEIFIHPRSNRQDIISSAGIPANLTSSNATLVKEMLLPFLEVQQKAVTPLSGYGRSRTPMSLHPFQHLSLSPFSTAQNIRKSNIANISIPNCLPQAQSTPFSEKHLQLQNNSIGEMPKSTSEESLLADWINNEKENVLQSQTSQELNMCPELDLAVAGNMPPVDEKLSNLSIKSSPRWSNVTERSKSRLLHMRSRSKIANAIDIFRAISLF</sequence>
<reference evidence="1 2" key="1">
    <citation type="submission" date="2013-11" db="EMBL/GenBank/DDBJ databases">
        <title>Draft genome of the bovine lungworm Dictyocaulus viviparus.</title>
        <authorList>
            <person name="Mitreva M."/>
        </authorList>
    </citation>
    <scope>NUCLEOTIDE SEQUENCE [LARGE SCALE GENOMIC DNA]</scope>
    <source>
        <strain evidence="1 2">HannoverDv2000</strain>
    </source>
</reference>
<gene>
    <name evidence="1" type="ORF">DICVIV_05237</name>
</gene>
<dbReference type="OrthoDB" id="5871979at2759"/>
<reference evidence="2" key="2">
    <citation type="journal article" date="2016" name="Sci. Rep.">
        <title>Dictyocaulus viviparus genome, variome and transcriptome elucidate lungworm biology and support future intervention.</title>
        <authorList>
            <person name="McNulty S.N."/>
            <person name="Strube C."/>
            <person name="Rosa B.A."/>
            <person name="Martin J.C."/>
            <person name="Tyagi R."/>
            <person name="Choi Y.J."/>
            <person name="Wang Q."/>
            <person name="Hallsworth Pepin K."/>
            <person name="Zhang X."/>
            <person name="Ozersky P."/>
            <person name="Wilson R.K."/>
            <person name="Sternberg P.W."/>
            <person name="Gasser R.B."/>
            <person name="Mitreva M."/>
        </authorList>
    </citation>
    <scope>NUCLEOTIDE SEQUENCE [LARGE SCALE GENOMIC DNA]</scope>
    <source>
        <strain evidence="2">HannoverDv2000</strain>
    </source>
</reference>